<accession>A0A0B6ZC44</accession>
<proteinExistence type="predicted"/>
<organism evidence="1">
    <name type="scientific">Arion vulgaris</name>
    <dbReference type="NCBI Taxonomy" id="1028688"/>
    <lineage>
        <taxon>Eukaryota</taxon>
        <taxon>Metazoa</taxon>
        <taxon>Spiralia</taxon>
        <taxon>Lophotrochozoa</taxon>
        <taxon>Mollusca</taxon>
        <taxon>Gastropoda</taxon>
        <taxon>Heterobranchia</taxon>
        <taxon>Euthyneura</taxon>
        <taxon>Panpulmonata</taxon>
        <taxon>Eupulmonata</taxon>
        <taxon>Stylommatophora</taxon>
        <taxon>Helicina</taxon>
        <taxon>Arionoidea</taxon>
        <taxon>Arionidae</taxon>
        <taxon>Arion</taxon>
    </lineage>
</organism>
<evidence type="ECO:0000313" key="1">
    <source>
        <dbReference type="EMBL" id="CEK65992.1"/>
    </source>
</evidence>
<reference evidence="1" key="1">
    <citation type="submission" date="2014-12" db="EMBL/GenBank/DDBJ databases">
        <title>Insight into the proteome of Arion vulgaris.</title>
        <authorList>
            <person name="Aradska J."/>
            <person name="Bulat T."/>
            <person name="Smidak R."/>
            <person name="Sarate P."/>
            <person name="Gangsoo J."/>
            <person name="Sialana F."/>
            <person name="Bilban M."/>
            <person name="Lubec G."/>
        </authorList>
    </citation>
    <scope>NUCLEOTIDE SEQUENCE</scope>
    <source>
        <tissue evidence="1">Skin</tissue>
    </source>
</reference>
<protein>
    <submittedName>
        <fullName evidence="1">Uncharacterized protein</fullName>
    </submittedName>
</protein>
<dbReference type="EMBL" id="HACG01019127">
    <property type="protein sequence ID" value="CEK65992.1"/>
    <property type="molecule type" value="Transcribed_RNA"/>
</dbReference>
<name>A0A0B6ZC44_9EUPU</name>
<dbReference type="AlphaFoldDB" id="A0A0B6ZC44"/>
<feature type="non-terminal residue" evidence="1">
    <location>
        <position position="1"/>
    </location>
</feature>
<gene>
    <name evidence="1" type="primary">ORF56934</name>
</gene>
<sequence>EKTRSTSQVTGQRSAVSPQVRIFPCETDQGIQPVKITCVQTRGITRSKHVETENCPVWGVCCFSIRSPAFPGGS</sequence>